<dbReference type="OrthoDB" id="9775208at2"/>
<dbReference type="FunCoup" id="D6Z2K8">
    <property type="interactions" value="31"/>
</dbReference>
<dbReference type="InterPro" id="IPR028098">
    <property type="entry name" value="Glyco_trans_4-like_N"/>
</dbReference>
<name>D6Z2K8_DESAT</name>
<evidence type="ECO:0000313" key="4">
    <source>
        <dbReference type="Proteomes" id="UP000001508"/>
    </source>
</evidence>
<sequence>MPVVNRFSLTTFRTLNGHNTVAGTQNNSSNSKQAKEVLSRHLALLFATSGHSGVDRVVQNLLPEFGRTSHRFDLLQIRGHGPYLEEVPDNVRVIRLPVSSKKTVLPCLLWYLWRHRPQAMLTANHELNRALLLARRLTGVPTRVVIRMGMSVTAKGKDLKPAQRKALFASMRRWYPLADAAVTPSQGVADDLIEIAGVQPERLSVIRNPIVNARFFRLAAEPVAHPWYGKADNPVILGVGSLEPRKDFATLIQAFALVRRDRRCCLIILGKGRQRSELLALAAQLGVADDVDLPGFDPNPYRHMQQAGLFVLASQREGASAVIVEALACGTPVVSTDCPSGPAETLANGRYGRLVPVGDVQAMAQAINATLKAPPDPDFLRQAVVANHTEVAAGQYLAALGVNG</sequence>
<dbReference type="EMBL" id="CP001940">
    <property type="protein sequence ID" value="ADH85783.1"/>
    <property type="molecule type" value="Genomic_DNA"/>
</dbReference>
<keyword evidence="3" id="KW-0808">Transferase</keyword>
<evidence type="ECO:0000313" key="3">
    <source>
        <dbReference type="EMBL" id="ADH85783.1"/>
    </source>
</evidence>
<dbReference type="PANTHER" id="PTHR12526">
    <property type="entry name" value="GLYCOSYLTRANSFERASE"/>
    <property type="match status" value="1"/>
</dbReference>
<proteinExistence type="predicted"/>
<organism evidence="3 4">
    <name type="scientific">Desulfurivibrio alkaliphilus (strain DSM 19089 / UNIQEM U267 / AHT2)</name>
    <dbReference type="NCBI Taxonomy" id="589865"/>
    <lineage>
        <taxon>Bacteria</taxon>
        <taxon>Pseudomonadati</taxon>
        <taxon>Thermodesulfobacteriota</taxon>
        <taxon>Desulfobulbia</taxon>
        <taxon>Desulfobulbales</taxon>
        <taxon>Desulfobulbaceae</taxon>
        <taxon>Desulfurivibrio</taxon>
    </lineage>
</organism>
<dbReference type="RefSeq" id="WP_013163312.1">
    <property type="nucleotide sequence ID" value="NC_014216.1"/>
</dbReference>
<dbReference type="eggNOG" id="COG0438">
    <property type="taxonomic scope" value="Bacteria"/>
</dbReference>
<keyword evidence="4" id="KW-1185">Reference proteome</keyword>
<feature type="domain" description="Glycosyl transferase family 1" evidence="1">
    <location>
        <begin position="231"/>
        <end position="377"/>
    </location>
</feature>
<dbReference type="SUPFAM" id="SSF53756">
    <property type="entry name" value="UDP-Glycosyltransferase/glycogen phosphorylase"/>
    <property type="match status" value="1"/>
</dbReference>
<dbReference type="Pfam" id="PF00534">
    <property type="entry name" value="Glycos_transf_1"/>
    <property type="match status" value="1"/>
</dbReference>
<dbReference type="Pfam" id="PF13579">
    <property type="entry name" value="Glyco_trans_4_4"/>
    <property type="match status" value="1"/>
</dbReference>
<accession>D6Z2K8</accession>
<dbReference type="CDD" id="cd03811">
    <property type="entry name" value="GT4_GT28_WabH-like"/>
    <property type="match status" value="1"/>
</dbReference>
<dbReference type="AlphaFoldDB" id="D6Z2K8"/>
<dbReference type="PANTHER" id="PTHR12526:SF636">
    <property type="entry name" value="BLL3647 PROTEIN"/>
    <property type="match status" value="1"/>
</dbReference>
<feature type="domain" description="Glycosyltransferase subfamily 4-like N-terminal" evidence="2">
    <location>
        <begin position="52"/>
        <end position="208"/>
    </location>
</feature>
<evidence type="ECO:0000259" key="1">
    <source>
        <dbReference type="Pfam" id="PF00534"/>
    </source>
</evidence>
<evidence type="ECO:0000259" key="2">
    <source>
        <dbReference type="Pfam" id="PF13579"/>
    </source>
</evidence>
<reference evidence="4" key="1">
    <citation type="submission" date="2010-02" db="EMBL/GenBank/DDBJ databases">
        <title>Complete sequence of Desulfurivibrio alkaliphilus AHT2.</title>
        <authorList>
            <consortium name="US DOE Joint Genome Institute"/>
            <person name="Pitluck S."/>
            <person name="Chertkov O."/>
            <person name="Detter J.C."/>
            <person name="Han C."/>
            <person name="Tapia R."/>
            <person name="Larimer F."/>
            <person name="Land M."/>
            <person name="Hauser L."/>
            <person name="Kyrpides N."/>
            <person name="Mikhailova N."/>
            <person name="Sorokin D.Y."/>
            <person name="Muyzer G."/>
            <person name="Woyke T."/>
        </authorList>
    </citation>
    <scope>NUCLEOTIDE SEQUENCE [LARGE SCALE GENOMIC DNA]</scope>
    <source>
        <strain evidence="4">DSM 19089 / UNIQEM U267 / AHT2</strain>
    </source>
</reference>
<dbReference type="GO" id="GO:0016757">
    <property type="term" value="F:glycosyltransferase activity"/>
    <property type="evidence" value="ECO:0007669"/>
    <property type="project" value="InterPro"/>
</dbReference>
<dbReference type="InterPro" id="IPR001296">
    <property type="entry name" value="Glyco_trans_1"/>
</dbReference>
<dbReference type="KEGG" id="dak:DaAHT2_1085"/>
<dbReference type="InParanoid" id="D6Z2K8"/>
<dbReference type="CAZy" id="GT4">
    <property type="family name" value="Glycosyltransferase Family 4"/>
</dbReference>
<protein>
    <submittedName>
        <fullName evidence="3">Glycosyl transferase group 1</fullName>
    </submittedName>
</protein>
<dbReference type="Gene3D" id="3.40.50.2000">
    <property type="entry name" value="Glycogen Phosphorylase B"/>
    <property type="match status" value="2"/>
</dbReference>
<dbReference type="Proteomes" id="UP000001508">
    <property type="component" value="Chromosome"/>
</dbReference>
<dbReference type="STRING" id="589865.DaAHT2_1085"/>
<dbReference type="HOGENOM" id="CLU_009583_0_0_7"/>
<gene>
    <name evidence="3" type="ordered locus">DaAHT2_1085</name>
</gene>